<dbReference type="Proteomes" id="UP000054321">
    <property type="component" value="Unassembled WGS sequence"/>
</dbReference>
<keyword evidence="2" id="KW-1185">Reference proteome</keyword>
<name>A0A0C3HMX5_OIDMZ</name>
<evidence type="ECO:0000313" key="1">
    <source>
        <dbReference type="EMBL" id="KIN03647.1"/>
    </source>
</evidence>
<protein>
    <submittedName>
        <fullName evidence="1">Uncharacterized protein</fullName>
    </submittedName>
</protein>
<reference evidence="2" key="2">
    <citation type="submission" date="2015-01" db="EMBL/GenBank/DDBJ databases">
        <title>Evolutionary Origins and Diversification of the Mycorrhizal Mutualists.</title>
        <authorList>
            <consortium name="DOE Joint Genome Institute"/>
            <consortium name="Mycorrhizal Genomics Consortium"/>
            <person name="Kohler A."/>
            <person name="Kuo A."/>
            <person name="Nagy L.G."/>
            <person name="Floudas D."/>
            <person name="Copeland A."/>
            <person name="Barry K.W."/>
            <person name="Cichocki N."/>
            <person name="Veneault-Fourrey C."/>
            <person name="LaButti K."/>
            <person name="Lindquist E.A."/>
            <person name="Lipzen A."/>
            <person name="Lundell T."/>
            <person name="Morin E."/>
            <person name="Murat C."/>
            <person name="Riley R."/>
            <person name="Ohm R."/>
            <person name="Sun H."/>
            <person name="Tunlid A."/>
            <person name="Henrissat B."/>
            <person name="Grigoriev I.V."/>
            <person name="Hibbett D.S."/>
            <person name="Martin F."/>
        </authorList>
    </citation>
    <scope>NUCLEOTIDE SEQUENCE [LARGE SCALE GENOMIC DNA]</scope>
    <source>
        <strain evidence="2">Zn</strain>
    </source>
</reference>
<dbReference type="HOGENOM" id="CLU_3014768_0_0_1"/>
<evidence type="ECO:0000313" key="2">
    <source>
        <dbReference type="Proteomes" id="UP000054321"/>
    </source>
</evidence>
<organism evidence="1 2">
    <name type="scientific">Oidiodendron maius (strain Zn)</name>
    <dbReference type="NCBI Taxonomy" id="913774"/>
    <lineage>
        <taxon>Eukaryota</taxon>
        <taxon>Fungi</taxon>
        <taxon>Dikarya</taxon>
        <taxon>Ascomycota</taxon>
        <taxon>Pezizomycotina</taxon>
        <taxon>Leotiomycetes</taxon>
        <taxon>Leotiomycetes incertae sedis</taxon>
        <taxon>Myxotrichaceae</taxon>
        <taxon>Oidiodendron</taxon>
    </lineage>
</organism>
<accession>A0A0C3HMX5</accession>
<gene>
    <name evidence="1" type="ORF">OIDMADRAFT_143177</name>
</gene>
<dbReference type="AlphaFoldDB" id="A0A0C3HMX5"/>
<dbReference type="EMBL" id="KN832873">
    <property type="protein sequence ID" value="KIN03647.1"/>
    <property type="molecule type" value="Genomic_DNA"/>
</dbReference>
<proteinExistence type="predicted"/>
<sequence length="56" mass="6396">MAASTHSQRVWETVLLAENSPADNSLITTRYKEMLQGNSQLQSSTKKCRFDRLLHC</sequence>
<dbReference type="InParanoid" id="A0A0C3HMX5"/>
<reference evidence="1 2" key="1">
    <citation type="submission" date="2014-04" db="EMBL/GenBank/DDBJ databases">
        <authorList>
            <consortium name="DOE Joint Genome Institute"/>
            <person name="Kuo A."/>
            <person name="Martino E."/>
            <person name="Perotto S."/>
            <person name="Kohler A."/>
            <person name="Nagy L.G."/>
            <person name="Floudas D."/>
            <person name="Copeland A."/>
            <person name="Barry K.W."/>
            <person name="Cichocki N."/>
            <person name="Veneault-Fourrey C."/>
            <person name="LaButti K."/>
            <person name="Lindquist E.A."/>
            <person name="Lipzen A."/>
            <person name="Lundell T."/>
            <person name="Morin E."/>
            <person name="Murat C."/>
            <person name="Sun H."/>
            <person name="Tunlid A."/>
            <person name="Henrissat B."/>
            <person name="Grigoriev I.V."/>
            <person name="Hibbett D.S."/>
            <person name="Martin F."/>
            <person name="Nordberg H.P."/>
            <person name="Cantor M.N."/>
            <person name="Hua S.X."/>
        </authorList>
    </citation>
    <scope>NUCLEOTIDE SEQUENCE [LARGE SCALE GENOMIC DNA]</scope>
    <source>
        <strain evidence="1 2">Zn</strain>
    </source>
</reference>